<sequence>MTKVRASAKFCHFTQPSPVTAVGVRQSHETRETGSIEDPGLAVLLTFQLLAVLLTFQLLVVLLTFQDLAVLLTFQDLAVLVTFQLLAVLLTFQLLAVLLTFQLLVVLLTFQDLAVLLTFQDLAVLLTFQLLAVLLTFQDLAVTPEQSQTGTQTGSALGIQLDVFELANFAGFTVRSSRVEAGRSLLGVHSACLQLQ</sequence>
<evidence type="ECO:0000313" key="2">
    <source>
        <dbReference type="EMBL" id="CAH2321137.1"/>
    </source>
</evidence>
<dbReference type="EMBL" id="OW240922">
    <property type="protein sequence ID" value="CAH2321137.1"/>
    <property type="molecule type" value="Genomic_DNA"/>
</dbReference>
<protein>
    <submittedName>
        <fullName evidence="2">Uncharacterized protein</fullName>
    </submittedName>
</protein>
<keyword evidence="1" id="KW-1133">Transmembrane helix</keyword>
<evidence type="ECO:0000313" key="3">
    <source>
        <dbReference type="Proteomes" id="UP001295444"/>
    </source>
</evidence>
<reference evidence="2" key="1">
    <citation type="submission" date="2022-03" db="EMBL/GenBank/DDBJ databases">
        <authorList>
            <person name="Alioto T."/>
            <person name="Alioto T."/>
            <person name="Gomez Garrido J."/>
        </authorList>
    </citation>
    <scope>NUCLEOTIDE SEQUENCE</scope>
</reference>
<proteinExistence type="predicted"/>
<keyword evidence="1" id="KW-0472">Membrane</keyword>
<feature type="transmembrane region" description="Helical" evidence="1">
    <location>
        <begin position="113"/>
        <end position="137"/>
    </location>
</feature>
<feature type="transmembrane region" description="Helical" evidence="1">
    <location>
        <begin position="41"/>
        <end position="65"/>
    </location>
</feature>
<name>A0AAD1T7V4_PELCU</name>
<keyword evidence="3" id="KW-1185">Reference proteome</keyword>
<evidence type="ECO:0000256" key="1">
    <source>
        <dbReference type="SAM" id="Phobius"/>
    </source>
</evidence>
<dbReference type="Proteomes" id="UP001295444">
    <property type="component" value="Chromosome 11"/>
</dbReference>
<accession>A0AAD1T7V4</accession>
<organism evidence="2 3">
    <name type="scientific">Pelobates cultripes</name>
    <name type="common">Western spadefoot toad</name>
    <dbReference type="NCBI Taxonomy" id="61616"/>
    <lineage>
        <taxon>Eukaryota</taxon>
        <taxon>Metazoa</taxon>
        <taxon>Chordata</taxon>
        <taxon>Craniata</taxon>
        <taxon>Vertebrata</taxon>
        <taxon>Euteleostomi</taxon>
        <taxon>Amphibia</taxon>
        <taxon>Batrachia</taxon>
        <taxon>Anura</taxon>
        <taxon>Pelobatoidea</taxon>
        <taxon>Pelobatidae</taxon>
        <taxon>Pelobates</taxon>
    </lineage>
</organism>
<keyword evidence="1" id="KW-0812">Transmembrane</keyword>
<feature type="transmembrane region" description="Helical" evidence="1">
    <location>
        <begin position="77"/>
        <end position="101"/>
    </location>
</feature>
<dbReference type="AlphaFoldDB" id="A0AAD1T7V4"/>
<gene>
    <name evidence="2" type="ORF">PECUL_23A055885</name>
</gene>